<dbReference type="InterPro" id="IPR020449">
    <property type="entry name" value="Tscrpt_reg_AraC-type_HTH"/>
</dbReference>
<feature type="domain" description="HTH araC/xylS-type" evidence="4">
    <location>
        <begin position="230"/>
        <end position="328"/>
    </location>
</feature>
<accession>A0A1H3X0P8</accession>
<evidence type="ECO:0000313" key="6">
    <source>
        <dbReference type="Proteomes" id="UP000198658"/>
    </source>
</evidence>
<dbReference type="STRING" id="658218.SAMN05216562_1263"/>
<dbReference type="PANTHER" id="PTHR47893">
    <property type="entry name" value="REGULATORY PROTEIN PCHR"/>
    <property type="match status" value="1"/>
</dbReference>
<protein>
    <submittedName>
        <fullName evidence="5">AraC-type DNA-binding protein</fullName>
    </submittedName>
</protein>
<dbReference type="RefSeq" id="WP_091386201.1">
    <property type="nucleotide sequence ID" value="NZ_FNQO01000001.1"/>
</dbReference>
<keyword evidence="6" id="KW-1185">Reference proteome</keyword>
<dbReference type="Pfam" id="PF12833">
    <property type="entry name" value="HTH_18"/>
    <property type="match status" value="1"/>
</dbReference>
<dbReference type="OrthoDB" id="5949386at2"/>
<dbReference type="SUPFAM" id="SSF46689">
    <property type="entry name" value="Homeodomain-like"/>
    <property type="match status" value="1"/>
</dbReference>
<dbReference type="InterPro" id="IPR009057">
    <property type="entry name" value="Homeodomain-like_sf"/>
</dbReference>
<organism evidence="5 6">
    <name type="scientific">Microbulbifer marinus</name>
    <dbReference type="NCBI Taxonomy" id="658218"/>
    <lineage>
        <taxon>Bacteria</taxon>
        <taxon>Pseudomonadati</taxon>
        <taxon>Pseudomonadota</taxon>
        <taxon>Gammaproteobacteria</taxon>
        <taxon>Cellvibrionales</taxon>
        <taxon>Microbulbiferaceae</taxon>
        <taxon>Microbulbifer</taxon>
    </lineage>
</organism>
<gene>
    <name evidence="5" type="ORF">SAMN05216562_1263</name>
</gene>
<dbReference type="PROSITE" id="PS01124">
    <property type="entry name" value="HTH_ARAC_FAMILY_2"/>
    <property type="match status" value="1"/>
</dbReference>
<dbReference type="GO" id="GO:0003700">
    <property type="term" value="F:DNA-binding transcription factor activity"/>
    <property type="evidence" value="ECO:0007669"/>
    <property type="project" value="InterPro"/>
</dbReference>
<dbReference type="InterPro" id="IPR018060">
    <property type="entry name" value="HTH_AraC"/>
</dbReference>
<keyword evidence="2 5" id="KW-0238">DNA-binding</keyword>
<dbReference type="SMART" id="SM00342">
    <property type="entry name" value="HTH_ARAC"/>
    <property type="match status" value="1"/>
</dbReference>
<keyword evidence="3" id="KW-0804">Transcription</keyword>
<dbReference type="PROSITE" id="PS00041">
    <property type="entry name" value="HTH_ARAC_FAMILY_1"/>
    <property type="match status" value="1"/>
</dbReference>
<dbReference type="InterPro" id="IPR018062">
    <property type="entry name" value="HTH_AraC-typ_CS"/>
</dbReference>
<name>A0A1H3X0P8_9GAMM</name>
<evidence type="ECO:0000256" key="3">
    <source>
        <dbReference type="ARBA" id="ARBA00023163"/>
    </source>
</evidence>
<dbReference type="Proteomes" id="UP000198658">
    <property type="component" value="Unassembled WGS sequence"/>
</dbReference>
<dbReference type="AlphaFoldDB" id="A0A1H3X0P8"/>
<dbReference type="GO" id="GO:0043565">
    <property type="term" value="F:sequence-specific DNA binding"/>
    <property type="evidence" value="ECO:0007669"/>
    <property type="project" value="InterPro"/>
</dbReference>
<evidence type="ECO:0000313" key="5">
    <source>
        <dbReference type="EMBL" id="SDZ92957.1"/>
    </source>
</evidence>
<reference evidence="6" key="1">
    <citation type="submission" date="2016-10" db="EMBL/GenBank/DDBJ databases">
        <authorList>
            <person name="Varghese N."/>
            <person name="Submissions S."/>
        </authorList>
    </citation>
    <scope>NUCLEOTIDE SEQUENCE [LARGE SCALE GENOMIC DNA]</scope>
    <source>
        <strain evidence="6">CGMCC 1.10657</strain>
    </source>
</reference>
<sequence length="332" mass="37531">MDLKCRPGDSGPDNENLPFTDFGRFELGAGHYYIRRDNELELGKETLYQFSSGVLLRVLDLVSRTDQPVAAADPGKRLTFAFKLAGTNTVEMEDGECYRLHEGTQLLSYCDNPQIVNDTCAQGDDYLLVLLMLDPAILLRPPFDLPTSELPEIIQASLRGTSSTGEVFAMTPELIQALRELLKGDRPDAVNRAYLEAKTTELLCLAIRSVLEQDRQQTAKLSDREQRQMQKARKILQESWQNPPSLEELGQTLGVGKSRLKQCFKWMYGESIGAYVARIRMQHAQQLLSDSTLNVSQVAWEIGYEHSCNFVTAFKRQFGITPKAFQKIMIER</sequence>
<proteinExistence type="predicted"/>
<evidence type="ECO:0000256" key="1">
    <source>
        <dbReference type="ARBA" id="ARBA00023015"/>
    </source>
</evidence>
<dbReference type="Gene3D" id="1.10.10.60">
    <property type="entry name" value="Homeodomain-like"/>
    <property type="match status" value="2"/>
</dbReference>
<evidence type="ECO:0000256" key="2">
    <source>
        <dbReference type="ARBA" id="ARBA00023125"/>
    </source>
</evidence>
<dbReference type="EMBL" id="FNQO01000001">
    <property type="protein sequence ID" value="SDZ92957.1"/>
    <property type="molecule type" value="Genomic_DNA"/>
</dbReference>
<dbReference type="PANTHER" id="PTHR47893:SF1">
    <property type="entry name" value="REGULATORY PROTEIN PCHR"/>
    <property type="match status" value="1"/>
</dbReference>
<keyword evidence="1" id="KW-0805">Transcription regulation</keyword>
<evidence type="ECO:0000259" key="4">
    <source>
        <dbReference type="PROSITE" id="PS01124"/>
    </source>
</evidence>
<dbReference type="PRINTS" id="PR00032">
    <property type="entry name" value="HTHARAC"/>
</dbReference>
<dbReference type="InterPro" id="IPR053142">
    <property type="entry name" value="PchR_regulatory_protein"/>
</dbReference>